<reference evidence="2" key="1">
    <citation type="submission" date="2022-11" db="UniProtKB">
        <authorList>
            <consortium name="WormBaseParasite"/>
        </authorList>
    </citation>
    <scope>IDENTIFICATION</scope>
</reference>
<keyword evidence="1" id="KW-1185">Reference proteome</keyword>
<organism evidence="1 2">
    <name type="scientific">Romanomermis culicivorax</name>
    <name type="common">Nematode worm</name>
    <dbReference type="NCBI Taxonomy" id="13658"/>
    <lineage>
        <taxon>Eukaryota</taxon>
        <taxon>Metazoa</taxon>
        <taxon>Ecdysozoa</taxon>
        <taxon>Nematoda</taxon>
        <taxon>Enoplea</taxon>
        <taxon>Dorylaimia</taxon>
        <taxon>Mermithida</taxon>
        <taxon>Mermithoidea</taxon>
        <taxon>Mermithidae</taxon>
        <taxon>Romanomermis</taxon>
    </lineage>
</organism>
<dbReference type="AlphaFoldDB" id="A0A915KJZ3"/>
<evidence type="ECO:0000313" key="2">
    <source>
        <dbReference type="WBParaSite" id="nRc.2.0.1.t39079-RA"/>
    </source>
</evidence>
<sequence length="40" mass="4788">MTDRDWRIFREDYNITIKGGNIPKPLRNWTESIIPKAILD</sequence>
<dbReference type="WBParaSite" id="nRc.2.0.1.t39079-RA">
    <property type="protein sequence ID" value="nRc.2.0.1.t39079-RA"/>
    <property type="gene ID" value="nRc.2.0.1.g39079"/>
</dbReference>
<accession>A0A915KJZ3</accession>
<protein>
    <submittedName>
        <fullName evidence="2">Uncharacterized protein</fullName>
    </submittedName>
</protein>
<name>A0A915KJZ3_ROMCU</name>
<evidence type="ECO:0000313" key="1">
    <source>
        <dbReference type="Proteomes" id="UP000887565"/>
    </source>
</evidence>
<dbReference type="Proteomes" id="UP000887565">
    <property type="component" value="Unplaced"/>
</dbReference>
<proteinExistence type="predicted"/>